<evidence type="ECO:0000313" key="1">
    <source>
        <dbReference type="EMBL" id="ROW12541.1"/>
    </source>
</evidence>
<dbReference type="OrthoDB" id="5240244at2759"/>
<dbReference type="Proteomes" id="UP000283895">
    <property type="component" value="Unassembled WGS sequence"/>
</dbReference>
<proteinExistence type="predicted"/>
<name>A0A423X9B8_9PEZI</name>
<keyword evidence="2" id="KW-1185">Reference proteome</keyword>
<dbReference type="STRING" id="356882.A0A423X9B8"/>
<sequence length="160" mass="18289">MVARKNDRILLLLTRYLWVECEAPDKDQPDGWKDLMSETAGRLSIEHATRPLYLILAIGLKWMIFGWDPLQAGQNQQLSINNDEGTSAWLIDPRICRVPNIQIPGRSYVDGNGVINTRLAKTLDCFTPVDQTAQGQQERRYMEDLNFLETCFVAIMNGVY</sequence>
<protein>
    <submittedName>
        <fullName evidence="1">Uncharacterized protein</fullName>
    </submittedName>
</protein>
<organism evidence="1 2">
    <name type="scientific">Cytospora schulzeri</name>
    <dbReference type="NCBI Taxonomy" id="448051"/>
    <lineage>
        <taxon>Eukaryota</taxon>
        <taxon>Fungi</taxon>
        <taxon>Dikarya</taxon>
        <taxon>Ascomycota</taxon>
        <taxon>Pezizomycotina</taxon>
        <taxon>Sordariomycetes</taxon>
        <taxon>Sordariomycetidae</taxon>
        <taxon>Diaporthales</taxon>
        <taxon>Cytosporaceae</taxon>
        <taxon>Cytospora</taxon>
    </lineage>
</organism>
<dbReference type="AlphaFoldDB" id="A0A423X9B8"/>
<comment type="caution">
    <text evidence="1">The sequence shown here is derived from an EMBL/GenBank/DDBJ whole genome shotgun (WGS) entry which is preliminary data.</text>
</comment>
<accession>A0A423X9B8</accession>
<gene>
    <name evidence="1" type="ORF">VMCG_00507</name>
</gene>
<reference evidence="1 2" key="1">
    <citation type="submission" date="2015-09" db="EMBL/GenBank/DDBJ databases">
        <title>Host preference determinants of Valsa canker pathogens revealed by comparative genomics.</title>
        <authorList>
            <person name="Yin Z."/>
            <person name="Huang L."/>
        </authorList>
    </citation>
    <scope>NUCLEOTIDE SEQUENCE [LARGE SCALE GENOMIC DNA]</scope>
    <source>
        <strain evidence="1 2">03-1</strain>
    </source>
</reference>
<evidence type="ECO:0000313" key="2">
    <source>
        <dbReference type="Proteomes" id="UP000283895"/>
    </source>
</evidence>
<dbReference type="EMBL" id="LKEA01000001">
    <property type="protein sequence ID" value="ROW12541.1"/>
    <property type="molecule type" value="Genomic_DNA"/>
</dbReference>